<dbReference type="Pfam" id="PF05593">
    <property type="entry name" value="RHS_repeat"/>
    <property type="match status" value="1"/>
</dbReference>
<comment type="caution">
    <text evidence="5">The sequence shown here is derived from an EMBL/GenBank/DDBJ whole genome shotgun (WGS) entry which is preliminary data.</text>
</comment>
<dbReference type="PANTHER" id="PTHR32305:SF15">
    <property type="entry name" value="PROTEIN RHSA-RELATED"/>
    <property type="match status" value="1"/>
</dbReference>
<dbReference type="InterPro" id="IPR022385">
    <property type="entry name" value="Rhs_assc_core"/>
</dbReference>
<name>A0ABS2KG72_9GAMM</name>
<keyword evidence="2" id="KW-0732">Signal</keyword>
<dbReference type="InterPro" id="IPR006530">
    <property type="entry name" value="YD"/>
</dbReference>
<evidence type="ECO:0000259" key="3">
    <source>
        <dbReference type="Pfam" id="PF20148"/>
    </source>
</evidence>
<dbReference type="Pfam" id="PF25023">
    <property type="entry name" value="TEN_YD-shell"/>
    <property type="match status" value="4"/>
</dbReference>
<dbReference type="RefSeq" id="WP_204630973.1">
    <property type="nucleotide sequence ID" value="NZ_BSOC01000004.1"/>
</dbReference>
<evidence type="ECO:0000313" key="6">
    <source>
        <dbReference type="Proteomes" id="UP001430193"/>
    </source>
</evidence>
<gene>
    <name evidence="5" type="ORF">ISS99_07515</name>
</gene>
<dbReference type="InterPro" id="IPR056823">
    <property type="entry name" value="TEN-like_YD-shell"/>
</dbReference>
<dbReference type="Proteomes" id="UP001430193">
    <property type="component" value="Unassembled WGS sequence"/>
</dbReference>
<keyword evidence="1" id="KW-0677">Repeat</keyword>
<dbReference type="Pfam" id="PF20148">
    <property type="entry name" value="DUF6531"/>
    <property type="match status" value="1"/>
</dbReference>
<protein>
    <submittedName>
        <fullName evidence="5">RHS repeat protein</fullName>
    </submittedName>
</protein>
<feature type="domain" description="Teneurin-like YD-shell" evidence="4">
    <location>
        <begin position="225"/>
        <end position="400"/>
    </location>
</feature>
<dbReference type="NCBIfam" id="TIGR03696">
    <property type="entry name" value="Rhs_assc_core"/>
    <property type="match status" value="1"/>
</dbReference>
<feature type="chain" id="PRO_5047329183" evidence="2">
    <location>
        <begin position="27"/>
        <end position="1467"/>
    </location>
</feature>
<evidence type="ECO:0000259" key="4">
    <source>
        <dbReference type="Pfam" id="PF25023"/>
    </source>
</evidence>
<keyword evidence="6" id="KW-1185">Reference proteome</keyword>
<organism evidence="5 6">
    <name type="scientific">Dyella mobilis</name>
    <dbReference type="NCBI Taxonomy" id="1849582"/>
    <lineage>
        <taxon>Bacteria</taxon>
        <taxon>Pseudomonadati</taxon>
        <taxon>Pseudomonadota</taxon>
        <taxon>Gammaproteobacteria</taxon>
        <taxon>Lysobacterales</taxon>
        <taxon>Rhodanobacteraceae</taxon>
        <taxon>Dyella</taxon>
    </lineage>
</organism>
<sequence length="1467" mass="155872">MRGIKGIVAVALMMLMNLCCNQYVYANDWCTNLTAWFSDCILNQQEVASGGGYVVNPCHINSELNQPTYVTPRIFYYFNFTDYIKVFNENWTSQNYTAECYYPDSGNPDNLPLNNALNNGELMCCNVAGDPINIGTGNVFRKEDDFTVGRWLKFSRYYNSSSSVTNDVIGQHWRHTYSRSLLYTAGTAPSVTINEEDGRTTTWILTGTSPSNTWGTTIVVGDDLTETMDSNGNPTGWTLVRTKKKITEQYNAAGQLVAIQEKGGFVTTLKYSTAQTISPTAPAAGLLVSVTDAAGNSLSFSYNEQSQLASVTLPSGEAYSYGYDASGNLTSVTFPDGASRQYLYNEAPYLNGSTGSSLLTGIVDESGNRYETYTYDSSNRATSNLQAGGVNSVSIAYASNNAASITDALGNLTTRTYGITGGLAQVTGNSGPCIGCANVASYARDFNGNVTSSTDFNGNVSQYTYDFDNVQTSRAETVGTSQQRTFYQTWNQTLHIPTQWSVVDNSGNPLAMVDWVYNASGEITAQCAYDPNVAGSYNYACGSATSAVAGVRQWSYSYCTATGTNCPIVGLLLSSTGPRTDLSQVTTYTYSANGNVQSVTDPMGHTTNMTSYDSDGHVKSLQDPNGVITTFNYTPRGWLASVAVGGATTTYTYMPYGAVHTMSDPDGVQTTYGYDAAHRLTSIADDEGNYIQYTLDAAGDKVGEEIFDSNGNLHKSLARSFNSLGQLIKVVDGLGNTIFSVNGAGGYDADGNLLQSEDGFGIVRQKSYDALNRLIQTIDNYNGSDSATQNTKAIYSYDNLSNLSQVTDPSGLNTAYIHDAFGDITSQTSPDSGATTRTYDMAGNVLTSTDARGITATNTYDALNRILTTTYADTTKNVTYSYDESNAVTGCASSDSIGRLTRIIETSVTTIFCYDARGKIIERQQVMPGGNIDVTFYSLTPAGRLASITYPSGTVVSYARDGDGRITSVAVSIPGGGGATVASNVTYLPFGPVTGYTLGNGQIISRSYDADYRLTDLTSSSIALHYARDVMGDIVALGSSPGANPALETYAYDPLYRLTGIFESAGNTLESVTYNQSGDRLVKTGSALGTGQYSYNSGTHQLNAIGNSVRTVDADGNTTAVSEAAGTYGFGYDARDRLTVVQLAGGTVGTYIYNAFGQRISKLVNGNASRFDYNQAGQLLSEYGATNRDYVWMDGVPVANIDNPGSAATLAYVISDQLNTPRVVTNSVGSVVWQWPYQGNPWGELTPTSSNYTYNLQFPGQYSDQESILSNNYFRDYDSSSGRYIQSDPLGLAGGNNTYAYVANNPLSATDPRGQDDTFCMFNPTNCGWLPPPPTDPNASRNYNPNLQSNMGTGTELGILGGIGVGALAVANVIGFPEVEIGEAGALAIGGDGVATLELLDAAAGEPVASLAVGGISGGGAGALVGGGGGYLATNPMSLTTSQATTSPVFGPFPNGPTMQSDIGWCP</sequence>
<dbReference type="InterPro" id="IPR050708">
    <property type="entry name" value="T6SS_VgrG/RHS"/>
</dbReference>
<feature type="domain" description="DUF6531" evidence="3">
    <location>
        <begin position="129"/>
        <end position="202"/>
    </location>
</feature>
<proteinExistence type="predicted"/>
<dbReference type="InterPro" id="IPR031325">
    <property type="entry name" value="RHS_repeat"/>
</dbReference>
<dbReference type="PANTHER" id="PTHR32305">
    <property type="match status" value="1"/>
</dbReference>
<feature type="domain" description="Teneurin-like YD-shell" evidence="4">
    <location>
        <begin position="1018"/>
        <end position="1288"/>
    </location>
</feature>
<evidence type="ECO:0000313" key="5">
    <source>
        <dbReference type="EMBL" id="MBM7129368.1"/>
    </source>
</evidence>
<feature type="signal peptide" evidence="2">
    <location>
        <begin position="1"/>
        <end position="26"/>
    </location>
</feature>
<evidence type="ECO:0000256" key="1">
    <source>
        <dbReference type="ARBA" id="ARBA00022737"/>
    </source>
</evidence>
<feature type="domain" description="Teneurin-like YD-shell" evidence="4">
    <location>
        <begin position="706"/>
        <end position="886"/>
    </location>
</feature>
<dbReference type="Gene3D" id="2.180.10.10">
    <property type="entry name" value="RHS repeat-associated core"/>
    <property type="match status" value="3"/>
</dbReference>
<accession>A0ABS2KG72</accession>
<dbReference type="NCBIfam" id="TIGR01643">
    <property type="entry name" value="YD_repeat_2x"/>
    <property type="match status" value="7"/>
</dbReference>
<dbReference type="EMBL" id="JADIKF010000037">
    <property type="protein sequence ID" value="MBM7129368.1"/>
    <property type="molecule type" value="Genomic_DNA"/>
</dbReference>
<reference evidence="5" key="1">
    <citation type="submission" date="2020-10" db="EMBL/GenBank/DDBJ databases">
        <title>Phylogeny of dyella-like bacteria.</title>
        <authorList>
            <person name="Fu J."/>
        </authorList>
    </citation>
    <scope>NUCLEOTIDE SEQUENCE</scope>
    <source>
        <strain evidence="5">DHON07</strain>
    </source>
</reference>
<dbReference type="InterPro" id="IPR045351">
    <property type="entry name" value="DUF6531"/>
</dbReference>
<evidence type="ECO:0000256" key="2">
    <source>
        <dbReference type="SAM" id="SignalP"/>
    </source>
</evidence>
<feature type="domain" description="Teneurin-like YD-shell" evidence="4">
    <location>
        <begin position="582"/>
        <end position="693"/>
    </location>
</feature>